<evidence type="ECO:0000313" key="3">
    <source>
        <dbReference type="Proteomes" id="UP001234989"/>
    </source>
</evidence>
<evidence type="ECO:0000259" key="1">
    <source>
        <dbReference type="Pfam" id="PF17921"/>
    </source>
</evidence>
<keyword evidence="3" id="KW-1185">Reference proteome</keyword>
<name>A0AAF0ZR28_SOLVR</name>
<dbReference type="Pfam" id="PF17921">
    <property type="entry name" value="Integrase_H2C2"/>
    <property type="match status" value="1"/>
</dbReference>
<dbReference type="EMBL" id="CP133620">
    <property type="protein sequence ID" value="WMV45949.1"/>
    <property type="molecule type" value="Genomic_DNA"/>
</dbReference>
<organism evidence="2 3">
    <name type="scientific">Solanum verrucosum</name>
    <dbReference type="NCBI Taxonomy" id="315347"/>
    <lineage>
        <taxon>Eukaryota</taxon>
        <taxon>Viridiplantae</taxon>
        <taxon>Streptophyta</taxon>
        <taxon>Embryophyta</taxon>
        <taxon>Tracheophyta</taxon>
        <taxon>Spermatophyta</taxon>
        <taxon>Magnoliopsida</taxon>
        <taxon>eudicotyledons</taxon>
        <taxon>Gunneridae</taxon>
        <taxon>Pentapetalae</taxon>
        <taxon>asterids</taxon>
        <taxon>lamiids</taxon>
        <taxon>Solanales</taxon>
        <taxon>Solanaceae</taxon>
        <taxon>Solanoideae</taxon>
        <taxon>Solaneae</taxon>
        <taxon>Solanum</taxon>
    </lineage>
</organism>
<sequence length="92" mass="10957">MCRDSIADVDDLRERILLDAHNSRYSIHLGATKMYCYLLDVYWWNWMKKNIAEFVAKCCYCQQVKCEHQKLGGLFEDITIPTWKCDDLNMDL</sequence>
<evidence type="ECO:0000313" key="2">
    <source>
        <dbReference type="EMBL" id="WMV45949.1"/>
    </source>
</evidence>
<reference evidence="2" key="1">
    <citation type="submission" date="2023-08" db="EMBL/GenBank/DDBJ databases">
        <title>A de novo genome assembly of Solanum verrucosum Schlechtendal, a Mexican diploid species geographically isolated from the other diploid A-genome species in potato relatives.</title>
        <authorList>
            <person name="Hosaka K."/>
        </authorList>
    </citation>
    <scope>NUCLEOTIDE SEQUENCE</scope>
    <source>
        <tissue evidence="2">Young leaves</tissue>
    </source>
</reference>
<protein>
    <recommendedName>
        <fullName evidence="1">Integrase zinc-binding domain-containing protein</fullName>
    </recommendedName>
</protein>
<dbReference type="Proteomes" id="UP001234989">
    <property type="component" value="Chromosome 9"/>
</dbReference>
<dbReference type="Gene3D" id="1.10.340.70">
    <property type="match status" value="1"/>
</dbReference>
<dbReference type="AlphaFoldDB" id="A0AAF0ZR28"/>
<dbReference type="InterPro" id="IPR041588">
    <property type="entry name" value="Integrase_H2C2"/>
</dbReference>
<accession>A0AAF0ZR28</accession>
<gene>
    <name evidence="2" type="ORF">MTR67_039334</name>
</gene>
<feature type="domain" description="Integrase zinc-binding" evidence="1">
    <location>
        <begin position="11"/>
        <end position="65"/>
    </location>
</feature>
<proteinExistence type="predicted"/>